<feature type="region of interest" description="Disordered" evidence="1">
    <location>
        <begin position="1423"/>
        <end position="1464"/>
    </location>
</feature>
<evidence type="ECO:0000313" key="4">
    <source>
        <dbReference type="Proteomes" id="UP000007494"/>
    </source>
</evidence>
<feature type="compositionally biased region" description="Basic and acidic residues" evidence="1">
    <location>
        <begin position="1197"/>
        <end position="1207"/>
    </location>
</feature>
<feature type="compositionally biased region" description="Basic and acidic residues" evidence="1">
    <location>
        <begin position="865"/>
        <end position="881"/>
    </location>
</feature>
<feature type="compositionally biased region" description="Low complexity" evidence="1">
    <location>
        <begin position="566"/>
        <end position="578"/>
    </location>
</feature>
<dbReference type="VEuPathDB" id="ToxoDB:NCLIV_051150"/>
<feature type="compositionally biased region" description="Low complexity" evidence="1">
    <location>
        <begin position="458"/>
        <end position="477"/>
    </location>
</feature>
<dbReference type="eggNOG" id="ENOG502SEIU">
    <property type="taxonomic scope" value="Eukaryota"/>
</dbReference>
<feature type="compositionally biased region" description="Basic and acidic residues" evidence="1">
    <location>
        <begin position="1562"/>
        <end position="1587"/>
    </location>
</feature>
<keyword evidence="4" id="KW-1185">Reference proteome</keyword>
<feature type="compositionally biased region" description="Basic and acidic residues" evidence="1">
    <location>
        <begin position="953"/>
        <end position="977"/>
    </location>
</feature>
<dbReference type="Proteomes" id="UP000007494">
    <property type="component" value="Chromosome X"/>
</dbReference>
<feature type="compositionally biased region" description="Basic and acidic residues" evidence="1">
    <location>
        <begin position="679"/>
        <end position="688"/>
    </location>
</feature>
<feature type="compositionally biased region" description="Basic and acidic residues" evidence="1">
    <location>
        <begin position="760"/>
        <end position="772"/>
    </location>
</feature>
<feature type="region of interest" description="Disordered" evidence="1">
    <location>
        <begin position="1765"/>
        <end position="1793"/>
    </location>
</feature>
<evidence type="ECO:0000256" key="1">
    <source>
        <dbReference type="SAM" id="MobiDB-lite"/>
    </source>
</evidence>
<organism evidence="2 4">
    <name type="scientific">Neospora caninum (strain Liverpool)</name>
    <dbReference type="NCBI Taxonomy" id="572307"/>
    <lineage>
        <taxon>Eukaryota</taxon>
        <taxon>Sar</taxon>
        <taxon>Alveolata</taxon>
        <taxon>Apicomplexa</taxon>
        <taxon>Conoidasida</taxon>
        <taxon>Coccidia</taxon>
        <taxon>Eucoccidiorida</taxon>
        <taxon>Eimeriorina</taxon>
        <taxon>Sarcocystidae</taxon>
        <taxon>Neospora</taxon>
    </lineage>
</organism>
<feature type="compositionally biased region" description="Low complexity" evidence="1">
    <location>
        <begin position="526"/>
        <end position="542"/>
    </location>
</feature>
<dbReference type="OrthoDB" id="332618at2759"/>
<accession>F0VKT7</accession>
<feature type="compositionally biased region" description="Basic and acidic residues" evidence="1">
    <location>
        <begin position="1632"/>
        <end position="1666"/>
    </location>
</feature>
<evidence type="ECO:0008006" key="5">
    <source>
        <dbReference type="Google" id="ProtNLM"/>
    </source>
</evidence>
<feature type="compositionally biased region" description="Basic and acidic residues" evidence="1">
    <location>
        <begin position="265"/>
        <end position="295"/>
    </location>
</feature>
<feature type="region of interest" description="Disordered" evidence="1">
    <location>
        <begin position="505"/>
        <end position="748"/>
    </location>
</feature>
<feature type="region of interest" description="Disordered" evidence="1">
    <location>
        <begin position="1297"/>
        <end position="1410"/>
    </location>
</feature>
<dbReference type="InterPro" id="IPR032675">
    <property type="entry name" value="LRR_dom_sf"/>
</dbReference>
<protein>
    <recommendedName>
        <fullName evidence="5">Leucine rich repeat protein</fullName>
    </recommendedName>
</protein>
<reference evidence="4" key="3">
    <citation type="journal article" date="2012" name="PLoS Pathog.">
        <title>Comparative genomics of the apicomplexan parasites Toxoplasma gondii and Neospora caninum: Coccidia differing in host range and transmission strategy.</title>
        <authorList>
            <person name="Reid A.J."/>
            <person name="Vermont S.J."/>
            <person name="Cotton J.A."/>
            <person name="Harris D."/>
            <person name="Hill-Cawthorne G.A."/>
            <person name="Konen-Waisman S."/>
            <person name="Latham S.M."/>
            <person name="Mourier T."/>
            <person name="Norton R."/>
            <person name="Quail M.A."/>
            <person name="Sanders M."/>
            <person name="Shanmugam D."/>
            <person name="Sohal A."/>
            <person name="Wasmuth J.D."/>
            <person name="Brunk B."/>
            <person name="Grigg M.E."/>
            <person name="Howard J.C."/>
            <person name="Parkinson J."/>
            <person name="Roos D.S."/>
            <person name="Trees A.J."/>
            <person name="Berriman M."/>
            <person name="Pain A."/>
            <person name="Wastling J.M."/>
        </authorList>
    </citation>
    <scope>NUCLEOTIDE SEQUENCE [LARGE SCALE GENOMIC DNA]</scope>
    <source>
        <strain evidence="4">Liverpool</strain>
    </source>
</reference>
<feature type="region of interest" description="Disordered" evidence="1">
    <location>
        <begin position="261"/>
        <end position="477"/>
    </location>
</feature>
<reference evidence="2" key="1">
    <citation type="submission" date="2011-02" db="EMBL/GenBank/DDBJ databases">
        <authorList>
            <person name="Aslett M."/>
        </authorList>
    </citation>
    <scope>NUCLEOTIDE SEQUENCE</scope>
    <source>
        <strain evidence="2">Liverpool</strain>
    </source>
</reference>
<feature type="compositionally biased region" description="Low complexity" evidence="1">
    <location>
        <begin position="981"/>
        <end position="1000"/>
    </location>
</feature>
<dbReference type="GeneID" id="13446393"/>
<feature type="region of interest" description="Disordered" evidence="1">
    <location>
        <begin position="1485"/>
        <end position="1525"/>
    </location>
</feature>
<name>F0VKT7_NEOCL</name>
<feature type="compositionally biased region" description="Basic and acidic residues" evidence="1">
    <location>
        <begin position="1102"/>
        <end position="1132"/>
    </location>
</feature>
<dbReference type="SUPFAM" id="SSF52047">
    <property type="entry name" value="RNI-like"/>
    <property type="match status" value="1"/>
</dbReference>
<reference evidence="3" key="4">
    <citation type="journal article" date="2015" name="PLoS ONE">
        <title>Comprehensive Evaluation of Toxoplasma gondii VEG and Neospora caninum LIV Genomes with Tachyzoite Stage Transcriptome and Proteome Defines Novel Transcript Features.</title>
        <authorList>
            <person name="Ramaprasad A."/>
            <person name="Mourier T."/>
            <person name="Naeem R."/>
            <person name="Malas T.B."/>
            <person name="Moussa E."/>
            <person name="Panigrahi A."/>
            <person name="Vermont S.J."/>
            <person name="Otto T.D."/>
            <person name="Wastling J."/>
            <person name="Pain A."/>
        </authorList>
    </citation>
    <scope>NUCLEOTIDE SEQUENCE</scope>
    <source>
        <strain evidence="3">Liverpool</strain>
    </source>
</reference>
<feature type="compositionally biased region" description="Polar residues" evidence="1">
    <location>
        <begin position="1377"/>
        <end position="1386"/>
    </location>
</feature>
<feature type="region of interest" description="Disordered" evidence="1">
    <location>
        <begin position="1548"/>
        <end position="1670"/>
    </location>
</feature>
<feature type="compositionally biased region" description="Low complexity" evidence="1">
    <location>
        <begin position="391"/>
        <end position="413"/>
    </location>
</feature>
<feature type="compositionally biased region" description="Basic and acidic residues" evidence="1">
    <location>
        <begin position="1820"/>
        <end position="1829"/>
    </location>
</feature>
<gene>
    <name evidence="3" type="ORF">BN1204_051150</name>
    <name evidence="2" type="ORF">NCLIV_051150</name>
</gene>
<feature type="compositionally biased region" description="Basic and acidic residues" evidence="1">
    <location>
        <begin position="436"/>
        <end position="452"/>
    </location>
</feature>
<dbReference type="RefSeq" id="XP_003884718.1">
    <property type="nucleotide sequence ID" value="XM_003884669.1"/>
</dbReference>
<evidence type="ECO:0000313" key="3">
    <source>
        <dbReference type="EMBL" id="CEL69404.1"/>
    </source>
</evidence>
<feature type="compositionally biased region" description="Basic and acidic residues" evidence="1">
    <location>
        <begin position="811"/>
        <end position="828"/>
    </location>
</feature>
<proteinExistence type="predicted"/>
<feature type="compositionally biased region" description="Basic and acidic residues" evidence="1">
    <location>
        <begin position="579"/>
        <end position="588"/>
    </location>
</feature>
<feature type="compositionally biased region" description="Polar residues" evidence="1">
    <location>
        <begin position="664"/>
        <end position="677"/>
    </location>
</feature>
<feature type="compositionally biased region" description="Basic and acidic residues" evidence="1">
    <location>
        <begin position="310"/>
        <end position="334"/>
    </location>
</feature>
<dbReference type="InParanoid" id="F0VKT7"/>
<reference evidence="2" key="2">
    <citation type="submission" date="2011-03" db="EMBL/GenBank/DDBJ databases">
        <title>Comparative genomics and transcriptomics of Neospora caninum and Toxoplasma gondii.</title>
        <authorList>
            <person name="Reid A.J."/>
            <person name="Sohal A."/>
            <person name="Harris D."/>
            <person name="Quail M."/>
            <person name="Sanders M."/>
            <person name="Berriman M."/>
            <person name="Wastling J.M."/>
            <person name="Pain A."/>
        </authorList>
    </citation>
    <scope>NUCLEOTIDE SEQUENCE</scope>
    <source>
        <strain evidence="2">Liverpool</strain>
    </source>
</reference>
<feature type="compositionally biased region" description="Basic and acidic residues" evidence="1">
    <location>
        <begin position="366"/>
        <end position="383"/>
    </location>
</feature>
<feature type="compositionally biased region" description="Basic and acidic residues" evidence="1">
    <location>
        <begin position="1769"/>
        <end position="1793"/>
    </location>
</feature>
<feature type="compositionally biased region" description="Basic and acidic residues" evidence="1">
    <location>
        <begin position="599"/>
        <end position="642"/>
    </location>
</feature>
<evidence type="ECO:0000313" key="2">
    <source>
        <dbReference type="EMBL" id="CBZ54688.1"/>
    </source>
</evidence>
<dbReference type="OMA" id="HQTHESG"/>
<sequence>MATPARWAGLVTGRGDKDEVKWEYFVELDKASKRLAILLDWKENKANGYRLSVLDDAKLEAFSQWLDGYLAEQNVDGLSSSEVCLSNNRITHVGLDHLLTTLIRRKVGCRIMKLYRNNISDPGMVCLSRYISATREPLHELHLSHNKITARGAATLLRALAAHSGYPRVGRKGKLVPLWLRLEQNEITQVNKLMVFIHSKGVAFCTEKNRDLCGPSKCRHATSTWSPLVHLYVIDHQTHESGGSLLIPDVGAHAVSRQALIAADEGEKEKKEEKQEDKKEEKKEEKKEKTAEPRKSCWLTRNEAVLGSAKAREDEKENRDGDADEEKKEAAESRPKKKAEKPGASTELDGSGDKKRSTAGSASWGKKRDKESEEKLPALDATDHASWPDIRSGSLRQSRGQRGGAAAPDSASAHAERETKASPSVAERSSSRGRPKQGDDRPRGECDRREARASGACPTPALSTTTAPSTAREDGAAAALDARVSFGTAQPLSSLASPAVAPLLSAGDADGASQRGAADASDGKSECALSPAPASSLSFSSLGERRGSLAATTTASARGEGEGRSRSGQRQESQGSQDSELRGTDDFLRGGAAPPSEETGDRLARRERDGRRDPRDREDQRDREREGEDRTREARDAERHGDAASSGFPEPSLRDRLPAVSPDAEQSQGSFPQSGTSEARAEREDPRPRGPGGRDASAPCETPSSPLACGEPAQQEVSPGVDTCPFPPLSSSYAFSSPASRVPPYSRGCVSSAAYDKAENEYPDAQRHDALRDGGGQETGRGDLRFAASASPAHLDDAHVSGPGRSGPGHPLKDASERGGLEERRKGAPEVNGVTRGSNLPYEERENRENVGFSSSCLSRRASQGRREASPPFHARAEAPTDARTAFYGAYPLEPPGLETAGAAGRRRSAAKGNLAMPEMEGAYGSAVGVSSANAESYAPAQFEAGLPFPAYARRDGREGDARSWRGSEREEKKRTLSDVFAALPPEAQQAAADAFASELAARREAERSRGREGQDPAKTEAEAARAAFLSVLAQASFEDRGTSASGETRAPPPERDLAERGYPPASVSPESRAGLSSGPFAVSSGNDGEATGALPVGSRLFPDHGRRDDRGGGRSAREETLEKDPRGETGLDGRLSGRQGLPPEASSRSRHPFPLLAPGPSQSGGPRPLEPWWGDGEFDARRGAEKADPFSPFFSRMRDQERRESEDLLPSLSSLLTPQTQGSAFYGLQRGAGEGMREATEAKAHAYAVGSWGGPHGEGRFDPRAGRSAYASGLFEKSDGSKGGREESLRLEFSLSSAEGRSNAHLRAAPGSGLQGQDSMQLPSSTSSFPFSFFPEASPAIYAGSQQRRVSGSSQAPPLGGKRDDLRAGDLPGSLSLAQRQQETGRSAAFSPVIQPAAPGRGPTAFSTKSAFPAFSESDYVSRLKANTQGPHIAHNTQSEGDDRRLPQGPSSPDDSRLAARAAGPFPALSASVHSVPQDAFAFAPLPGRKDASPSPPLYRGYSDSLSNGLDGEGAAGRGDGVSAYRREGEEGRAALSLFAAQFLQQNSVSRGLASPGAPASRDREEERERERAGENEREGEREEVAFLRLLRGRHGEGDGGVYGASARAEKGREGPFPSLAFDVRGVGQEPRGHRSPEGSRLHSRGDADAYDEARGRTPEDERRRFLGSSAHAPSQLLWAAQKERDQGFPSLRGEAGDARDFLRDNWPKSEKNASFFFNAALGHDGVSRGFDRVPVSNENAHKSAGARSAYAFDSSANAYAAGGMGLLEREGPVGRERERDTAKERDSGCERARKAGDAFFFASLSGSPATFHSANDLPSRDIHYMEQ</sequence>
<feature type="compositionally biased region" description="Polar residues" evidence="1">
    <location>
        <begin position="1426"/>
        <end position="1440"/>
    </location>
</feature>
<feature type="compositionally biased region" description="Polar residues" evidence="1">
    <location>
        <begin position="852"/>
        <end position="862"/>
    </location>
</feature>
<feature type="region of interest" description="Disordered" evidence="1">
    <location>
        <begin position="1038"/>
        <end position="1217"/>
    </location>
</feature>
<feature type="compositionally biased region" description="Gly residues" evidence="1">
    <location>
        <begin position="1512"/>
        <end position="1521"/>
    </location>
</feature>
<feature type="region of interest" description="Disordered" evidence="1">
    <location>
        <begin position="1809"/>
        <end position="1829"/>
    </location>
</feature>
<dbReference type="EMBL" id="LN714485">
    <property type="protein sequence ID" value="CEL69404.1"/>
    <property type="molecule type" value="Genomic_DNA"/>
</dbReference>
<dbReference type="Gene3D" id="3.80.10.10">
    <property type="entry name" value="Ribonuclease Inhibitor"/>
    <property type="match status" value="1"/>
</dbReference>
<feature type="compositionally biased region" description="Low complexity" evidence="1">
    <location>
        <begin position="1324"/>
        <end position="1356"/>
    </location>
</feature>
<feature type="region of interest" description="Disordered" evidence="1">
    <location>
        <begin position="949"/>
        <end position="1026"/>
    </location>
</feature>
<feature type="compositionally biased region" description="Low complexity" evidence="1">
    <location>
        <begin position="729"/>
        <end position="740"/>
    </location>
</feature>
<feature type="compositionally biased region" description="Basic and acidic residues" evidence="1">
    <location>
        <begin position="1179"/>
        <end position="1189"/>
    </location>
</feature>
<feature type="region of interest" description="Disordered" evidence="1">
    <location>
        <begin position="760"/>
        <end position="881"/>
    </location>
</feature>
<feature type="compositionally biased region" description="Basic and acidic residues" evidence="1">
    <location>
        <begin position="1001"/>
        <end position="1024"/>
    </location>
</feature>
<dbReference type="EMBL" id="FR823391">
    <property type="protein sequence ID" value="CBZ54688.1"/>
    <property type="molecule type" value="Genomic_DNA"/>
</dbReference>